<evidence type="ECO:0000256" key="1">
    <source>
        <dbReference type="SAM" id="SignalP"/>
    </source>
</evidence>
<evidence type="ECO:0000313" key="3">
    <source>
        <dbReference type="Proteomes" id="UP000460221"/>
    </source>
</evidence>
<dbReference type="Gene3D" id="2.130.10.10">
    <property type="entry name" value="YVTN repeat-like/Quinoprotein amine dehydrogenase"/>
    <property type="match status" value="1"/>
</dbReference>
<name>A0A7K1FTK2_9ACTN</name>
<dbReference type="InterPro" id="IPR019405">
    <property type="entry name" value="Lactonase_7-beta_prop"/>
</dbReference>
<dbReference type="Pfam" id="PF10282">
    <property type="entry name" value="Lactonase"/>
    <property type="match status" value="1"/>
</dbReference>
<dbReference type="Proteomes" id="UP000460221">
    <property type="component" value="Unassembled WGS sequence"/>
</dbReference>
<dbReference type="InterPro" id="IPR011048">
    <property type="entry name" value="Haem_d1_sf"/>
</dbReference>
<comment type="caution">
    <text evidence="2">The sequence shown here is derived from an EMBL/GenBank/DDBJ whole genome shotgun (WGS) entry which is preliminary data.</text>
</comment>
<dbReference type="SUPFAM" id="SSF51004">
    <property type="entry name" value="C-terminal (heme d1) domain of cytochrome cd1-nitrite reductase"/>
    <property type="match status" value="1"/>
</dbReference>
<protein>
    <submittedName>
        <fullName evidence="2">Beta-propeller fold lactonase family protein</fullName>
    </submittedName>
</protein>
<dbReference type="InterPro" id="IPR011964">
    <property type="entry name" value="YVTN_b-propeller_repeat"/>
</dbReference>
<dbReference type="InterPro" id="IPR051200">
    <property type="entry name" value="Host-pathogen_enzymatic-act"/>
</dbReference>
<dbReference type="PANTHER" id="PTHR47197:SF3">
    <property type="entry name" value="DIHYDRO-HEME D1 DEHYDROGENASE"/>
    <property type="match status" value="1"/>
</dbReference>
<dbReference type="AlphaFoldDB" id="A0A7K1FTK2"/>
<dbReference type="NCBIfam" id="TIGR02276">
    <property type="entry name" value="beta_rpt_yvtn"/>
    <property type="match status" value="1"/>
</dbReference>
<proteinExistence type="predicted"/>
<dbReference type="InterPro" id="IPR015943">
    <property type="entry name" value="WD40/YVTN_repeat-like_dom_sf"/>
</dbReference>
<keyword evidence="3" id="KW-1185">Reference proteome</keyword>
<feature type="chain" id="PRO_5029782286" evidence="1">
    <location>
        <begin position="32"/>
        <end position="345"/>
    </location>
</feature>
<dbReference type="EMBL" id="WLYK01000021">
    <property type="protein sequence ID" value="MTD17492.1"/>
    <property type="molecule type" value="Genomic_DNA"/>
</dbReference>
<dbReference type="PANTHER" id="PTHR47197">
    <property type="entry name" value="PROTEIN NIRF"/>
    <property type="match status" value="1"/>
</dbReference>
<accession>A0A7K1FTK2</accession>
<keyword evidence="1" id="KW-0732">Signal</keyword>
<organism evidence="2 3">
    <name type="scientific">Nakamurella alba</name>
    <dbReference type="NCBI Taxonomy" id="2665158"/>
    <lineage>
        <taxon>Bacteria</taxon>
        <taxon>Bacillati</taxon>
        <taxon>Actinomycetota</taxon>
        <taxon>Actinomycetes</taxon>
        <taxon>Nakamurellales</taxon>
        <taxon>Nakamurellaceae</taxon>
        <taxon>Nakamurella</taxon>
    </lineage>
</organism>
<gene>
    <name evidence="2" type="ORF">GIS00_26545</name>
</gene>
<evidence type="ECO:0000313" key="2">
    <source>
        <dbReference type="EMBL" id="MTD17492.1"/>
    </source>
</evidence>
<feature type="signal peptide" evidence="1">
    <location>
        <begin position="1"/>
        <end position="31"/>
    </location>
</feature>
<sequence>MNVPHRLATRTIAILAAAGIATGLTCGVASASTLPAAPAPTASGVSFPIGTSVAAISVSPDGRQAYLVSATTNSVRILDLQTRTIVASVPVGREPDNVSFDASGTFAYVCNLGDDTVSVIDTATQQVVRTLPVAPEAGVGELAVQTTPTGDMLYIDGTKSGRLYQVDTSTGVVESVAVTSEPTTALLVGDDVVVADFSSDAVDVVDTATMTVTKTAHRPDQGWTINGAVLPGATTVTLGGPAGTAWFDAATGTFLGGAAGTAPGNPMGTATGTDGADTYALYGSFPDGKPQPGVIQVLNNTTHTDVTTIPVPQQSWHLAAAPGEILITHGNPNANNDTLQFIPEP</sequence>
<reference evidence="2 3" key="1">
    <citation type="submission" date="2019-11" db="EMBL/GenBank/DDBJ databases">
        <authorList>
            <person name="Jiang L.-Q."/>
        </authorList>
    </citation>
    <scope>NUCLEOTIDE SEQUENCE [LARGE SCALE GENOMIC DNA]</scope>
    <source>
        <strain evidence="2 3">YIM 132087</strain>
    </source>
</reference>